<comment type="caution">
    <text evidence="3">The sequence shown here is derived from an EMBL/GenBank/DDBJ whole genome shotgun (WGS) entry which is preliminary data.</text>
</comment>
<name>A0A917JV19_9GAMM</name>
<dbReference type="PANTHER" id="PTHR47307:SF1">
    <property type="entry name" value="GLUTATHIONE-REGULATED POTASSIUM-EFFLUX SYSTEM ANCILLARY PROTEIN KEFG"/>
    <property type="match status" value="1"/>
</dbReference>
<accession>A0A917JV19</accession>
<dbReference type="InterPro" id="IPR046980">
    <property type="entry name" value="KefG/KefF"/>
</dbReference>
<evidence type="ECO:0000259" key="2">
    <source>
        <dbReference type="Pfam" id="PF02525"/>
    </source>
</evidence>
<dbReference type="Gene3D" id="3.40.50.360">
    <property type="match status" value="1"/>
</dbReference>
<dbReference type="EMBL" id="BMPZ01000007">
    <property type="protein sequence ID" value="GGI86377.1"/>
    <property type="molecule type" value="Genomic_DNA"/>
</dbReference>
<dbReference type="RefSeq" id="WP_188921379.1">
    <property type="nucleotide sequence ID" value="NZ_BMPZ01000007.1"/>
</dbReference>
<organism evidence="3 4">
    <name type="scientific">Shewanella gelidii</name>
    <dbReference type="NCBI Taxonomy" id="1642821"/>
    <lineage>
        <taxon>Bacteria</taxon>
        <taxon>Pseudomonadati</taxon>
        <taxon>Pseudomonadota</taxon>
        <taxon>Gammaproteobacteria</taxon>
        <taxon>Alteromonadales</taxon>
        <taxon>Shewanellaceae</taxon>
        <taxon>Shewanella</taxon>
    </lineage>
</organism>
<reference evidence="3" key="1">
    <citation type="journal article" date="2014" name="Int. J. Syst. Evol. Microbiol.">
        <title>Complete genome sequence of Corynebacterium casei LMG S-19264T (=DSM 44701T), isolated from a smear-ripened cheese.</title>
        <authorList>
            <consortium name="US DOE Joint Genome Institute (JGI-PGF)"/>
            <person name="Walter F."/>
            <person name="Albersmeier A."/>
            <person name="Kalinowski J."/>
            <person name="Ruckert C."/>
        </authorList>
    </citation>
    <scope>NUCLEOTIDE SEQUENCE</scope>
    <source>
        <strain evidence="3">JCM 30804</strain>
    </source>
</reference>
<dbReference type="GO" id="GO:0003955">
    <property type="term" value="F:NAD(P)H dehydrogenase (quinone) activity"/>
    <property type="evidence" value="ECO:0007669"/>
    <property type="project" value="TreeGrafter"/>
</dbReference>
<dbReference type="GO" id="GO:0009055">
    <property type="term" value="F:electron transfer activity"/>
    <property type="evidence" value="ECO:0007669"/>
    <property type="project" value="TreeGrafter"/>
</dbReference>
<dbReference type="Proteomes" id="UP000613743">
    <property type="component" value="Unassembled WGS sequence"/>
</dbReference>
<keyword evidence="4" id="KW-1185">Reference proteome</keyword>
<dbReference type="Pfam" id="PF02525">
    <property type="entry name" value="Flavodoxin_2"/>
    <property type="match status" value="1"/>
</dbReference>
<reference evidence="3" key="2">
    <citation type="submission" date="2020-09" db="EMBL/GenBank/DDBJ databases">
        <authorList>
            <person name="Sun Q."/>
            <person name="Ohkuma M."/>
        </authorList>
    </citation>
    <scope>NUCLEOTIDE SEQUENCE</scope>
    <source>
        <strain evidence="3">JCM 30804</strain>
    </source>
</reference>
<proteinExistence type="predicted"/>
<sequence>MGKILLVCGHPNLSQSTATRQILEQLAPDISVRKLDTLYPHYQIDIKAEQQALIEADLVIIQFPLYWSTYPALLKKWFDDLWTYNFAFGPEGDKLKDKKVILSITAGATEESYQVGDFNFMALEKYLDAALHPVKAAKMNICDVITTFNMNADVNEGGNVDNVTKLVDEHLKKLNKAIMEAKSA</sequence>
<evidence type="ECO:0000313" key="3">
    <source>
        <dbReference type="EMBL" id="GGI86377.1"/>
    </source>
</evidence>
<protein>
    <submittedName>
        <fullName evidence="3">NAD(P)H dehydrogenase (Quinone)</fullName>
    </submittedName>
</protein>
<dbReference type="GO" id="GO:0010181">
    <property type="term" value="F:FMN binding"/>
    <property type="evidence" value="ECO:0007669"/>
    <property type="project" value="TreeGrafter"/>
</dbReference>
<dbReference type="PANTHER" id="PTHR47307">
    <property type="entry name" value="GLUTATHIONE-REGULATED POTASSIUM-EFFLUX SYSTEM ANCILLARY PROTEIN KEFG"/>
    <property type="match status" value="1"/>
</dbReference>
<evidence type="ECO:0000313" key="4">
    <source>
        <dbReference type="Proteomes" id="UP000613743"/>
    </source>
</evidence>
<gene>
    <name evidence="3" type="ORF">GCM10009332_24650</name>
</gene>
<dbReference type="InterPro" id="IPR003680">
    <property type="entry name" value="Flavodoxin_fold"/>
</dbReference>
<feature type="domain" description="Flavodoxin-like fold" evidence="2">
    <location>
        <begin position="3"/>
        <end position="132"/>
    </location>
</feature>
<keyword evidence="1" id="KW-0560">Oxidoreductase</keyword>
<dbReference type="SUPFAM" id="SSF52218">
    <property type="entry name" value="Flavoproteins"/>
    <property type="match status" value="1"/>
</dbReference>
<dbReference type="InterPro" id="IPR029039">
    <property type="entry name" value="Flavoprotein-like_sf"/>
</dbReference>
<dbReference type="AlphaFoldDB" id="A0A917JV19"/>
<evidence type="ECO:0000256" key="1">
    <source>
        <dbReference type="ARBA" id="ARBA00023002"/>
    </source>
</evidence>